<keyword evidence="4" id="KW-1185">Reference proteome</keyword>
<name>A0A914EC36_9BILA</name>
<dbReference type="AlphaFoldDB" id="A0A914EC36"/>
<dbReference type="InterPro" id="IPR006630">
    <property type="entry name" value="La_HTH"/>
</dbReference>
<protein>
    <submittedName>
        <fullName evidence="5">HTH La-type RNA-binding domain-containing protein</fullName>
    </submittedName>
</protein>
<feature type="domain" description="HTH La-type RNA-binding" evidence="3">
    <location>
        <begin position="1"/>
        <end position="40"/>
    </location>
</feature>
<evidence type="ECO:0000313" key="4">
    <source>
        <dbReference type="Proteomes" id="UP000887540"/>
    </source>
</evidence>
<organism evidence="4 5">
    <name type="scientific">Acrobeloides nanus</name>
    <dbReference type="NCBI Taxonomy" id="290746"/>
    <lineage>
        <taxon>Eukaryota</taxon>
        <taxon>Metazoa</taxon>
        <taxon>Ecdysozoa</taxon>
        <taxon>Nematoda</taxon>
        <taxon>Chromadorea</taxon>
        <taxon>Rhabditida</taxon>
        <taxon>Tylenchina</taxon>
        <taxon>Cephalobomorpha</taxon>
        <taxon>Cephaloboidea</taxon>
        <taxon>Cephalobidae</taxon>
        <taxon>Acrobeloides</taxon>
    </lineage>
</organism>
<dbReference type="Proteomes" id="UP000887540">
    <property type="component" value="Unplaced"/>
</dbReference>
<evidence type="ECO:0000256" key="2">
    <source>
        <dbReference type="PROSITE-ProRule" id="PRU00332"/>
    </source>
</evidence>
<evidence type="ECO:0000313" key="5">
    <source>
        <dbReference type="WBParaSite" id="ACRNAN_scaffold6767.g19074.t1"/>
    </source>
</evidence>
<reference evidence="5" key="1">
    <citation type="submission" date="2022-11" db="UniProtKB">
        <authorList>
            <consortium name="WormBaseParasite"/>
        </authorList>
    </citation>
    <scope>IDENTIFICATION</scope>
</reference>
<dbReference type="GO" id="GO:0003723">
    <property type="term" value="F:RNA binding"/>
    <property type="evidence" value="ECO:0007669"/>
    <property type="project" value="UniProtKB-UniRule"/>
</dbReference>
<dbReference type="WBParaSite" id="ACRNAN_scaffold6767.g19074.t1">
    <property type="protein sequence ID" value="ACRNAN_scaffold6767.g19074.t1"/>
    <property type="gene ID" value="ACRNAN_scaffold6767.g19074"/>
</dbReference>
<evidence type="ECO:0000256" key="1">
    <source>
        <dbReference type="ARBA" id="ARBA00022884"/>
    </source>
</evidence>
<proteinExistence type="predicted"/>
<dbReference type="PROSITE" id="PS50961">
    <property type="entry name" value="HTH_LA"/>
    <property type="match status" value="1"/>
</dbReference>
<sequence>MKQLCDDTEQPANALQDSLLIEVSNDSTKIRRYLEFPLLDVSHEYWWEVNICFKTNEENLAVKIWEAVKKTSHDGKVRLEGAELEAKVLDGEEELNTIRFKEEYNCCVRKKLSHRGRS</sequence>
<keyword evidence="1 2" id="KW-0694">RNA-binding</keyword>
<evidence type="ECO:0000259" key="3">
    <source>
        <dbReference type="PROSITE" id="PS50961"/>
    </source>
</evidence>
<accession>A0A914EC36</accession>